<evidence type="ECO:0000313" key="1">
    <source>
        <dbReference type="EMBL" id="QXI20036.1"/>
    </source>
</evidence>
<sequence length="104" mass="11396">MTVTASEVTLGVKACNIDKLGDEFFLHLYPTDATSAGPEGFVNQQFNLKTLTPIESSDQAGVASCHYRVKISSSDVKRVAVGQFRAPEGRCCEILWTKEVKLDE</sequence>
<gene>
    <name evidence="1" type="ORF">HU739_020895</name>
</gene>
<dbReference type="KEGG" id="phv:HU739_020895"/>
<evidence type="ECO:0000313" key="2">
    <source>
        <dbReference type="Proteomes" id="UP000631521"/>
    </source>
</evidence>
<proteinExistence type="predicted"/>
<dbReference type="AlphaFoldDB" id="A0A9E6P5T2"/>
<reference evidence="1 2" key="2">
    <citation type="journal article" date="2021" name="Microorganisms">
        <title>The Ever-Expanding Pseudomonas Genus: Description of 43 New Species and Partition of the Pseudomonas putida Group.</title>
        <authorList>
            <person name="Girard L."/>
            <person name="Lood C."/>
            <person name="Hofte M."/>
            <person name="Vandamme P."/>
            <person name="Rokni-Zadeh H."/>
            <person name="van Noort V."/>
            <person name="Lavigne R."/>
            <person name="De Mot R."/>
        </authorList>
    </citation>
    <scope>NUCLEOTIDE SEQUENCE [LARGE SCALE GENOMIC DNA]</scope>
    <source>
        <strain evidence="1 2">SWRI65</strain>
    </source>
</reference>
<name>A0A9E6P5T2_9PSED</name>
<reference evidence="1 2" key="1">
    <citation type="journal article" date="2020" name="Microorganisms">
        <title>Reliable Identification of Environmental Pseudomonas Isolates Using the rpoD Gene.</title>
        <authorList>
            <consortium name="The Broad Institute Genome Sequencing Platform"/>
            <person name="Girard L."/>
            <person name="Lood C."/>
            <person name="Rokni-Zadeh H."/>
            <person name="van Noort V."/>
            <person name="Lavigne R."/>
            <person name="De Mot R."/>
        </authorList>
    </citation>
    <scope>NUCLEOTIDE SEQUENCE [LARGE SCALE GENOMIC DNA]</scope>
    <source>
        <strain evidence="1 2">SWRI65</strain>
    </source>
</reference>
<protein>
    <submittedName>
        <fullName evidence="1">Uncharacterized protein</fullName>
    </submittedName>
</protein>
<organism evidence="1 2">
    <name type="scientific">Pseudomonas hamedanensis</name>
    <dbReference type="NCBI Taxonomy" id="2745504"/>
    <lineage>
        <taxon>Bacteria</taxon>
        <taxon>Pseudomonadati</taxon>
        <taxon>Pseudomonadota</taxon>
        <taxon>Gammaproteobacteria</taxon>
        <taxon>Pseudomonadales</taxon>
        <taxon>Pseudomonadaceae</taxon>
        <taxon>Pseudomonas</taxon>
    </lineage>
</organism>
<dbReference type="EMBL" id="CP077091">
    <property type="protein sequence ID" value="QXI20036.1"/>
    <property type="molecule type" value="Genomic_DNA"/>
</dbReference>
<dbReference type="Proteomes" id="UP000631521">
    <property type="component" value="Chromosome"/>
</dbReference>
<keyword evidence="2" id="KW-1185">Reference proteome</keyword>
<accession>A0A9E6P5T2</accession>